<organism evidence="1 2">
    <name type="scientific">Melastoma candidum</name>
    <dbReference type="NCBI Taxonomy" id="119954"/>
    <lineage>
        <taxon>Eukaryota</taxon>
        <taxon>Viridiplantae</taxon>
        <taxon>Streptophyta</taxon>
        <taxon>Embryophyta</taxon>
        <taxon>Tracheophyta</taxon>
        <taxon>Spermatophyta</taxon>
        <taxon>Magnoliopsida</taxon>
        <taxon>eudicotyledons</taxon>
        <taxon>Gunneridae</taxon>
        <taxon>Pentapetalae</taxon>
        <taxon>rosids</taxon>
        <taxon>malvids</taxon>
        <taxon>Myrtales</taxon>
        <taxon>Melastomataceae</taxon>
        <taxon>Melastomatoideae</taxon>
        <taxon>Melastomateae</taxon>
        <taxon>Melastoma</taxon>
    </lineage>
</organism>
<reference evidence="2" key="1">
    <citation type="journal article" date="2023" name="Front. Plant Sci.">
        <title>Chromosomal-level genome assembly of Melastoma candidum provides insights into trichome evolution.</title>
        <authorList>
            <person name="Zhong Y."/>
            <person name="Wu W."/>
            <person name="Sun C."/>
            <person name="Zou P."/>
            <person name="Liu Y."/>
            <person name="Dai S."/>
            <person name="Zhou R."/>
        </authorList>
    </citation>
    <scope>NUCLEOTIDE SEQUENCE [LARGE SCALE GENOMIC DNA]</scope>
</reference>
<accession>A0ACB9L1E4</accession>
<name>A0ACB9L1E4_9MYRT</name>
<comment type="caution">
    <text evidence="1">The sequence shown here is derived from an EMBL/GenBank/DDBJ whole genome shotgun (WGS) entry which is preliminary data.</text>
</comment>
<evidence type="ECO:0000313" key="1">
    <source>
        <dbReference type="EMBL" id="KAI4303188.1"/>
    </source>
</evidence>
<sequence length="183" mass="20544">MMSEPPPHFNDHGFEFDFFQVLGQARRHRQYPDTAATASVRTGEHPACSSSSASGRFKLQKKKKKKKSSSSSRDRKHGWSWSWSLLRSTLDLFYFKVKGQVHIGNSHEGQPDNPERSSAKAIARHSRHSVSGPLYLAESRNTPLTRHKGYSRSGPLAERVPYVCLSPDFKGSAAPHPPLYLVT</sequence>
<dbReference type="EMBL" id="CM042891">
    <property type="protein sequence ID" value="KAI4303188.1"/>
    <property type="molecule type" value="Genomic_DNA"/>
</dbReference>
<keyword evidence="2" id="KW-1185">Reference proteome</keyword>
<gene>
    <name evidence="1" type="ORF">MLD38_038849</name>
</gene>
<dbReference type="Proteomes" id="UP001057402">
    <property type="component" value="Chromosome 12"/>
</dbReference>
<evidence type="ECO:0000313" key="2">
    <source>
        <dbReference type="Proteomes" id="UP001057402"/>
    </source>
</evidence>
<protein>
    <submittedName>
        <fullName evidence="1">Uncharacterized protein</fullName>
    </submittedName>
</protein>
<proteinExistence type="predicted"/>